<dbReference type="AlphaFoldDB" id="A0AAN0XZT5"/>
<dbReference type="Proteomes" id="UP000092018">
    <property type="component" value="Plasmid unnamed1"/>
</dbReference>
<name>A0AAN0XZT5_9VIBR</name>
<protein>
    <recommendedName>
        <fullName evidence="4">DUF2279 domain-containing protein</fullName>
    </recommendedName>
</protein>
<keyword evidence="2" id="KW-0614">Plasmid</keyword>
<evidence type="ECO:0008006" key="4">
    <source>
        <dbReference type="Google" id="ProtNLM"/>
    </source>
</evidence>
<gene>
    <name evidence="2" type="ORF">A6E01_20350</name>
</gene>
<reference evidence="2 3" key="1">
    <citation type="submission" date="2016-06" db="EMBL/GenBank/DDBJ databases">
        <title>Adaptive Radiation by Waves of Gene Transfer Leads to Fine-Scale Resource Partitioning in Marine Microbes.</title>
        <authorList>
            <person name="Hehemann J.-H."/>
            <person name="Arevalo P."/>
            <person name="Datta M.S."/>
            <person name="Yu X."/>
            <person name="Corzett C."/>
            <person name="Henschel A."/>
            <person name="Preheim S.P."/>
            <person name="Timberlake S."/>
            <person name="Alm E.J."/>
            <person name="Polz M.F."/>
        </authorList>
    </citation>
    <scope>NUCLEOTIDE SEQUENCE [LARGE SCALE GENOMIC DNA]</scope>
    <source>
        <strain evidence="2 3">FF50</strain>
        <plasmid evidence="2 3">unnamed1</plasmid>
    </source>
</reference>
<keyword evidence="1" id="KW-0732">Signal</keyword>
<sequence>MRVLCLLLMLFVLPVHAESFKFEKDKALHLGFSTVIGVGASYIAADMGVNSRGVDYSVCMAFGFAKEAIDERRYGGWSNYDLAYDALGCVIGIESSRLFQSYIPKETTVMIYPSSDGFGADFSYRF</sequence>
<accession>A0AAN0XZT5</accession>
<geneLocation type="plasmid" evidence="2 3">
    <name>unnamed1</name>
</geneLocation>
<dbReference type="EMBL" id="CP016179">
    <property type="protein sequence ID" value="ANO35566.1"/>
    <property type="molecule type" value="Genomic_DNA"/>
</dbReference>
<dbReference type="KEGG" id="vbr:A6E01_20350"/>
<proteinExistence type="predicted"/>
<organism evidence="2 3">
    <name type="scientific">Vibrio breoganii</name>
    <dbReference type="NCBI Taxonomy" id="553239"/>
    <lineage>
        <taxon>Bacteria</taxon>
        <taxon>Pseudomonadati</taxon>
        <taxon>Pseudomonadota</taxon>
        <taxon>Gammaproteobacteria</taxon>
        <taxon>Vibrionales</taxon>
        <taxon>Vibrionaceae</taxon>
        <taxon>Vibrio</taxon>
    </lineage>
</organism>
<feature type="signal peptide" evidence="1">
    <location>
        <begin position="1"/>
        <end position="17"/>
    </location>
</feature>
<evidence type="ECO:0000313" key="3">
    <source>
        <dbReference type="Proteomes" id="UP000092018"/>
    </source>
</evidence>
<feature type="chain" id="PRO_5042947077" description="DUF2279 domain-containing protein" evidence="1">
    <location>
        <begin position="18"/>
        <end position="126"/>
    </location>
</feature>
<dbReference type="RefSeq" id="WP_065211325.1">
    <property type="nucleotide sequence ID" value="NZ_CP016179.1"/>
</dbReference>
<evidence type="ECO:0000313" key="2">
    <source>
        <dbReference type="EMBL" id="ANO35566.1"/>
    </source>
</evidence>
<evidence type="ECO:0000256" key="1">
    <source>
        <dbReference type="SAM" id="SignalP"/>
    </source>
</evidence>